<dbReference type="SUPFAM" id="SSF53474">
    <property type="entry name" value="alpha/beta-Hydrolases"/>
    <property type="match status" value="1"/>
</dbReference>
<comment type="similarity">
    <text evidence="1 3">Belongs to the type-B carboxylesterase/lipase family.</text>
</comment>
<organism evidence="5 6">
    <name type="scientific">Boletus reticuloceps</name>
    <dbReference type="NCBI Taxonomy" id="495285"/>
    <lineage>
        <taxon>Eukaryota</taxon>
        <taxon>Fungi</taxon>
        <taxon>Dikarya</taxon>
        <taxon>Basidiomycota</taxon>
        <taxon>Agaricomycotina</taxon>
        <taxon>Agaricomycetes</taxon>
        <taxon>Agaricomycetidae</taxon>
        <taxon>Boletales</taxon>
        <taxon>Boletineae</taxon>
        <taxon>Boletaceae</taxon>
        <taxon>Boletoideae</taxon>
        <taxon>Boletus</taxon>
    </lineage>
</organism>
<dbReference type="PROSITE" id="PS00122">
    <property type="entry name" value="CARBOXYLESTERASE_B_1"/>
    <property type="match status" value="1"/>
</dbReference>
<dbReference type="EC" id="3.1.1.-" evidence="3"/>
<dbReference type="PANTHER" id="PTHR11559">
    <property type="entry name" value="CARBOXYLESTERASE"/>
    <property type="match status" value="1"/>
</dbReference>
<dbReference type="AlphaFoldDB" id="A0A8I2YF88"/>
<dbReference type="InterPro" id="IPR050309">
    <property type="entry name" value="Type-B_Carboxylest/Lipase"/>
</dbReference>
<evidence type="ECO:0000256" key="2">
    <source>
        <dbReference type="ARBA" id="ARBA00022801"/>
    </source>
</evidence>
<protein>
    <recommendedName>
        <fullName evidence="3">Carboxylic ester hydrolase</fullName>
        <ecNumber evidence="3">3.1.1.-</ecNumber>
    </recommendedName>
</protein>
<feature type="chain" id="PRO_5034955615" description="Carboxylic ester hydrolase" evidence="3">
    <location>
        <begin position="27"/>
        <end position="549"/>
    </location>
</feature>
<evidence type="ECO:0000256" key="1">
    <source>
        <dbReference type="ARBA" id="ARBA00005964"/>
    </source>
</evidence>
<evidence type="ECO:0000313" key="5">
    <source>
        <dbReference type="EMBL" id="KAG6370844.1"/>
    </source>
</evidence>
<dbReference type="InterPro" id="IPR002018">
    <property type="entry name" value="CarbesteraseB"/>
</dbReference>
<comment type="caution">
    <text evidence="5">The sequence shown here is derived from an EMBL/GenBank/DDBJ whole genome shotgun (WGS) entry which is preliminary data.</text>
</comment>
<proteinExistence type="inferred from homology"/>
<dbReference type="GO" id="GO:0016787">
    <property type="term" value="F:hydrolase activity"/>
    <property type="evidence" value="ECO:0007669"/>
    <property type="project" value="UniProtKB-KW"/>
</dbReference>
<dbReference type="InterPro" id="IPR019826">
    <property type="entry name" value="Carboxylesterase_B_AS"/>
</dbReference>
<dbReference type="Proteomes" id="UP000683000">
    <property type="component" value="Unassembled WGS sequence"/>
</dbReference>
<keyword evidence="6" id="KW-1185">Reference proteome</keyword>
<keyword evidence="3" id="KW-0732">Signal</keyword>
<accession>A0A8I2YF88</accession>
<dbReference type="EMBL" id="JAGFBS010000044">
    <property type="protein sequence ID" value="KAG6370844.1"/>
    <property type="molecule type" value="Genomic_DNA"/>
</dbReference>
<dbReference type="OrthoDB" id="408631at2759"/>
<evidence type="ECO:0000259" key="4">
    <source>
        <dbReference type="Pfam" id="PF00135"/>
    </source>
</evidence>
<dbReference type="Pfam" id="PF00135">
    <property type="entry name" value="COesterase"/>
    <property type="match status" value="1"/>
</dbReference>
<reference evidence="5" key="1">
    <citation type="submission" date="2021-03" db="EMBL/GenBank/DDBJ databases">
        <title>Evolutionary innovations through gain and loss of genes in the ectomycorrhizal Boletales.</title>
        <authorList>
            <person name="Wu G."/>
            <person name="Miyauchi S."/>
            <person name="Morin E."/>
            <person name="Yang Z.-L."/>
            <person name="Xu J."/>
            <person name="Martin F.M."/>
        </authorList>
    </citation>
    <scope>NUCLEOTIDE SEQUENCE</scope>
    <source>
        <strain evidence="5">BR01</strain>
    </source>
</reference>
<sequence length="549" mass="59737">MHHPSVRLLSLAACLFGAASHRTISADPSLDVTLTSGTFRGVTNSNGTDAWLGIPFAQPPIGPLRFKAPVPISRPSQGIQDASQFGDACPQPPSSILGANMSENCLFLNVWRPAGTPAGAQLPVMVWFYGGGYTINAASNPAYNPGRIINQSVKFGKPIVFVSVNYRGNTFGFLASADVPPEDLNAGLLDQKAALVFTQENIARFGGDPSKVTIWGQSAGAGSAEAHMLYGNEPGLFRAAIADSSTGPFKNAPYTWQYDKPGMPYSRLLAATGCAAGPSSVSCLQQVPYEALLNISNAMIDATVNGQLWEPSIGPSGSFAPERPSQRILSGNYFHVPYLGGTNVNEGTRYSQALYNLSLPPSEQTSAFNDWMSKLVVDNSTLTHDILAGIDAFYPVNDNTYGGPWLTGDMLYDRAESWYTDEMYLAPKRFFFEHGTSFQPMWGYYFTEFIPGTSPALGVYHASELAFIFGPVPDTAETRFADQMTEYWINFVHEMDPGPDWPQYDTSSRCVMQLMRNNITLVPDALRVDFSIARTNYLNSPSVLAAFEK</sequence>
<keyword evidence="2 3" id="KW-0378">Hydrolase</keyword>
<feature type="signal peptide" evidence="3">
    <location>
        <begin position="1"/>
        <end position="26"/>
    </location>
</feature>
<gene>
    <name evidence="5" type="ORF">JVT61DRAFT_11056</name>
</gene>
<evidence type="ECO:0000256" key="3">
    <source>
        <dbReference type="RuleBase" id="RU361235"/>
    </source>
</evidence>
<dbReference type="InterPro" id="IPR029058">
    <property type="entry name" value="AB_hydrolase_fold"/>
</dbReference>
<name>A0A8I2YF88_9AGAM</name>
<evidence type="ECO:0000313" key="6">
    <source>
        <dbReference type="Proteomes" id="UP000683000"/>
    </source>
</evidence>
<feature type="domain" description="Carboxylesterase type B" evidence="4">
    <location>
        <begin position="32"/>
        <end position="518"/>
    </location>
</feature>
<dbReference type="Gene3D" id="3.40.50.1820">
    <property type="entry name" value="alpha/beta hydrolase"/>
    <property type="match status" value="1"/>
</dbReference>